<evidence type="ECO:0000256" key="1">
    <source>
        <dbReference type="ARBA" id="ARBA00010759"/>
    </source>
</evidence>
<comment type="caution">
    <text evidence="2">The sequence shown here is derived from an EMBL/GenBank/DDBJ whole genome shotgun (WGS) entry which is preliminary data.</text>
</comment>
<dbReference type="NCBIfam" id="NF006670">
    <property type="entry name" value="PRK09218.1"/>
    <property type="match status" value="1"/>
</dbReference>
<dbReference type="Proteomes" id="UP000645007">
    <property type="component" value="Unassembled WGS sequence"/>
</dbReference>
<dbReference type="EMBL" id="JABUXR010000002">
    <property type="protein sequence ID" value="MBD8084969.1"/>
    <property type="molecule type" value="Genomic_DNA"/>
</dbReference>
<dbReference type="PANTHER" id="PTHR10458">
    <property type="entry name" value="PEPTIDE DEFORMYLASE"/>
    <property type="match status" value="1"/>
</dbReference>
<protein>
    <submittedName>
        <fullName evidence="2">Peptide deformylase</fullName>
        <ecNumber evidence="2">3.5.1.88</ecNumber>
    </submittedName>
</protein>
<dbReference type="PRINTS" id="PR01576">
    <property type="entry name" value="PDEFORMYLASE"/>
</dbReference>
<dbReference type="Pfam" id="PF01327">
    <property type="entry name" value="Pep_deformylase"/>
    <property type="match status" value="1"/>
</dbReference>
<dbReference type="Gene3D" id="3.90.45.10">
    <property type="entry name" value="Peptide deformylase"/>
    <property type="match status" value="1"/>
</dbReference>
<dbReference type="InterPro" id="IPR036821">
    <property type="entry name" value="Peptide_deformylase_sf"/>
</dbReference>
<dbReference type="RefSeq" id="WP_191910787.1">
    <property type="nucleotide sequence ID" value="NZ_JABUXR010000002.1"/>
</dbReference>
<proteinExistence type="inferred from homology"/>
<evidence type="ECO:0000313" key="2">
    <source>
        <dbReference type="EMBL" id="MBD8084969.1"/>
    </source>
</evidence>
<dbReference type="InterPro" id="IPR023635">
    <property type="entry name" value="Peptide_deformylase"/>
</dbReference>
<dbReference type="EC" id="3.5.1.88" evidence="2"/>
<dbReference type="PANTHER" id="PTHR10458:SF22">
    <property type="entry name" value="PEPTIDE DEFORMYLASE"/>
    <property type="match status" value="1"/>
</dbReference>
<comment type="similarity">
    <text evidence="1">Belongs to the polypeptide deformylase family.</text>
</comment>
<dbReference type="GO" id="GO:0042586">
    <property type="term" value="F:peptide deformylase activity"/>
    <property type="evidence" value="ECO:0007669"/>
    <property type="project" value="UniProtKB-EC"/>
</dbReference>
<accession>A0ABR8ZI52</accession>
<dbReference type="SUPFAM" id="SSF56420">
    <property type="entry name" value="Peptide deformylase"/>
    <property type="match status" value="1"/>
</dbReference>
<reference evidence="2 3" key="1">
    <citation type="submission" date="2020-06" db="EMBL/GenBank/DDBJ databases">
        <title>Limosilactobacillus sp. nov.</title>
        <authorList>
            <person name="Ksiezarek M."/>
            <person name="Goncalves Ribeiro T."/>
            <person name="Rocha J."/>
            <person name="Grosso F."/>
            <person name="Peixe L."/>
        </authorList>
    </citation>
    <scope>NUCLEOTIDE SEQUENCE [LARGE SCALE GENOMIC DNA]</scope>
    <source>
        <strain evidence="3">c9Ua_26_M</strain>
    </source>
</reference>
<keyword evidence="3" id="KW-1185">Reference proteome</keyword>
<gene>
    <name evidence="2" type="ORF">HUK45_01595</name>
</gene>
<sequence length="136" mass="15312">MIKPINHDQILLQQRATPATRQDLNVGIDLKDTLNAHQAECIGMAANMIGINKAIIIASLGPVNMIMYNPQITQKQEPYQTTEGCLSLPGKRAVTRYRQIKVTFRDQDWRLQTLQLSDIAAEVVQHEIDHLNGILI</sequence>
<keyword evidence="2" id="KW-0378">Hydrolase</keyword>
<evidence type="ECO:0000313" key="3">
    <source>
        <dbReference type="Proteomes" id="UP000645007"/>
    </source>
</evidence>
<dbReference type="CDD" id="cd00487">
    <property type="entry name" value="Pep_deformylase"/>
    <property type="match status" value="1"/>
</dbReference>
<organism evidence="2 3">
    <name type="scientific">Limosilactobacillus urinaemulieris</name>
    <dbReference type="NCBI Taxonomy" id="2742600"/>
    <lineage>
        <taxon>Bacteria</taxon>
        <taxon>Bacillati</taxon>
        <taxon>Bacillota</taxon>
        <taxon>Bacilli</taxon>
        <taxon>Lactobacillales</taxon>
        <taxon>Lactobacillaceae</taxon>
        <taxon>Limosilactobacillus</taxon>
    </lineage>
</organism>
<name>A0ABR8ZI52_9LACO</name>
<dbReference type="PIRSF" id="PIRSF004749">
    <property type="entry name" value="Pep_def"/>
    <property type="match status" value="1"/>
</dbReference>